<organism evidence="2 3">
    <name type="scientific">Hufsiella arboris</name>
    <dbReference type="NCBI Taxonomy" id="2695275"/>
    <lineage>
        <taxon>Bacteria</taxon>
        <taxon>Pseudomonadati</taxon>
        <taxon>Bacteroidota</taxon>
        <taxon>Sphingobacteriia</taxon>
        <taxon>Sphingobacteriales</taxon>
        <taxon>Sphingobacteriaceae</taxon>
        <taxon>Hufsiella</taxon>
    </lineage>
</organism>
<dbReference type="Proteomes" id="UP000466586">
    <property type="component" value="Unassembled WGS sequence"/>
</dbReference>
<sequence>MKEDLYLKTGRLFLGIAIAAIGIIHIASGHFPNGLLPVPPAMPGQRLFSALTGVLLTASGILIVSKKWTFQGAILAAIVWFILFLLIHLPKLFNNMKDAGEWTVVFEVVPLICGAVILIDNYYHGNRLQNHRKNSKLSLFSAYFFAVSLIAFAVLHYIYAEFIATLIPGWIPGRLFWAYFVGVIFLACAVSIIINKLVLISSILLSLMFFLWFWILHLPRVIASLHTETEWTSLFVVLAMSGISLLAGFAISSHSTNLTRRY</sequence>
<feature type="transmembrane region" description="Helical" evidence="1">
    <location>
        <begin position="102"/>
        <end position="119"/>
    </location>
</feature>
<evidence type="ECO:0000256" key="1">
    <source>
        <dbReference type="SAM" id="Phobius"/>
    </source>
</evidence>
<feature type="transmembrane region" description="Helical" evidence="1">
    <location>
        <begin position="197"/>
        <end position="216"/>
    </location>
</feature>
<evidence type="ECO:0000313" key="3">
    <source>
        <dbReference type="Proteomes" id="UP000466586"/>
    </source>
</evidence>
<feature type="transmembrane region" description="Helical" evidence="1">
    <location>
        <begin position="72"/>
        <end position="90"/>
    </location>
</feature>
<comment type="caution">
    <text evidence="2">The sequence shown here is derived from an EMBL/GenBank/DDBJ whole genome shotgun (WGS) entry which is preliminary data.</text>
</comment>
<feature type="transmembrane region" description="Helical" evidence="1">
    <location>
        <begin position="231"/>
        <end position="251"/>
    </location>
</feature>
<gene>
    <name evidence="2" type="ORF">GS399_01560</name>
</gene>
<dbReference type="EMBL" id="WVHT01000001">
    <property type="protein sequence ID" value="MXV49643.1"/>
    <property type="molecule type" value="Genomic_DNA"/>
</dbReference>
<name>A0A7K1Y4Y5_9SPHI</name>
<feature type="transmembrane region" description="Helical" evidence="1">
    <location>
        <begin position="140"/>
        <end position="159"/>
    </location>
</feature>
<dbReference type="RefSeq" id="WP_160842819.1">
    <property type="nucleotide sequence ID" value="NZ_WVHT01000001.1"/>
</dbReference>
<protein>
    <recommendedName>
        <fullName evidence="4">DoxX family membrane protein</fullName>
    </recommendedName>
</protein>
<feature type="transmembrane region" description="Helical" evidence="1">
    <location>
        <begin position="47"/>
        <end position="65"/>
    </location>
</feature>
<feature type="transmembrane region" description="Helical" evidence="1">
    <location>
        <begin position="171"/>
        <end position="190"/>
    </location>
</feature>
<keyword evidence="1" id="KW-0472">Membrane</keyword>
<dbReference type="AlphaFoldDB" id="A0A7K1Y4Y5"/>
<accession>A0A7K1Y4Y5</accession>
<keyword evidence="1" id="KW-1133">Transmembrane helix</keyword>
<evidence type="ECO:0008006" key="4">
    <source>
        <dbReference type="Google" id="ProtNLM"/>
    </source>
</evidence>
<keyword evidence="1" id="KW-0812">Transmembrane</keyword>
<proteinExistence type="predicted"/>
<keyword evidence="3" id="KW-1185">Reference proteome</keyword>
<reference evidence="2 3" key="1">
    <citation type="submission" date="2019-11" db="EMBL/GenBank/DDBJ databases">
        <title>Pedobacter sp. HMF7647 Genome sequencing and assembly.</title>
        <authorList>
            <person name="Kang H."/>
            <person name="Kim H."/>
            <person name="Joh K."/>
        </authorList>
    </citation>
    <scope>NUCLEOTIDE SEQUENCE [LARGE SCALE GENOMIC DNA]</scope>
    <source>
        <strain evidence="2 3">HMF7647</strain>
    </source>
</reference>
<feature type="transmembrane region" description="Helical" evidence="1">
    <location>
        <begin position="12"/>
        <end position="31"/>
    </location>
</feature>
<evidence type="ECO:0000313" key="2">
    <source>
        <dbReference type="EMBL" id="MXV49643.1"/>
    </source>
</evidence>